<dbReference type="InParanoid" id="A0A0C3PCC0"/>
<dbReference type="EMBL" id="KN831967">
    <property type="protein sequence ID" value="KIO05329.1"/>
    <property type="molecule type" value="Genomic_DNA"/>
</dbReference>
<evidence type="ECO:0000313" key="2">
    <source>
        <dbReference type="EMBL" id="KIO05329.1"/>
    </source>
</evidence>
<reference evidence="2 3" key="1">
    <citation type="submission" date="2014-04" db="EMBL/GenBank/DDBJ databases">
        <authorList>
            <consortium name="DOE Joint Genome Institute"/>
            <person name="Kuo A."/>
            <person name="Kohler A."/>
            <person name="Costa M.D."/>
            <person name="Nagy L.G."/>
            <person name="Floudas D."/>
            <person name="Copeland A."/>
            <person name="Barry K.W."/>
            <person name="Cichocki N."/>
            <person name="Veneault-Fourrey C."/>
            <person name="LaButti K."/>
            <person name="Lindquist E.A."/>
            <person name="Lipzen A."/>
            <person name="Lundell T."/>
            <person name="Morin E."/>
            <person name="Murat C."/>
            <person name="Sun H."/>
            <person name="Tunlid A."/>
            <person name="Henrissat B."/>
            <person name="Grigoriev I.V."/>
            <person name="Hibbett D.S."/>
            <person name="Martin F."/>
            <person name="Nordberg H.P."/>
            <person name="Cantor M.N."/>
            <person name="Hua S.X."/>
        </authorList>
    </citation>
    <scope>NUCLEOTIDE SEQUENCE [LARGE SCALE GENOMIC DNA]</scope>
    <source>
        <strain evidence="2 3">Marx 270</strain>
    </source>
</reference>
<organism evidence="2 3">
    <name type="scientific">Pisolithus tinctorius Marx 270</name>
    <dbReference type="NCBI Taxonomy" id="870435"/>
    <lineage>
        <taxon>Eukaryota</taxon>
        <taxon>Fungi</taxon>
        <taxon>Dikarya</taxon>
        <taxon>Basidiomycota</taxon>
        <taxon>Agaricomycotina</taxon>
        <taxon>Agaricomycetes</taxon>
        <taxon>Agaricomycetidae</taxon>
        <taxon>Boletales</taxon>
        <taxon>Sclerodermatineae</taxon>
        <taxon>Pisolithaceae</taxon>
        <taxon>Pisolithus</taxon>
    </lineage>
</organism>
<dbReference type="OrthoDB" id="2269373at2759"/>
<feature type="compositionally biased region" description="Basic residues" evidence="1">
    <location>
        <begin position="16"/>
        <end position="31"/>
    </location>
</feature>
<sequence length="196" mass="22309">MIRLPLITITSPSHASIRKTNHCHASGKPHPRWADASAGDPSERWHSRAAKNGLQLRRARASSGLLPADNNGINGQQVKPEPLPAEISQPHLYRFTPSPPAPTAYNATGFSPSSSSSLYHPHSNYHQQHGTSYDNGLWCDADNHPQQRQYTFPRFRLGFRLRVFTVVTFLRVILRWRSQRWATKHGPTYWRRMGEL</sequence>
<dbReference type="AlphaFoldDB" id="A0A0C3PCC0"/>
<evidence type="ECO:0000256" key="1">
    <source>
        <dbReference type="SAM" id="MobiDB-lite"/>
    </source>
</evidence>
<dbReference type="HOGENOM" id="CLU_1390747_0_0_1"/>
<protein>
    <submittedName>
        <fullName evidence="2">Uncharacterized protein</fullName>
    </submittedName>
</protein>
<dbReference type="Proteomes" id="UP000054217">
    <property type="component" value="Unassembled WGS sequence"/>
</dbReference>
<evidence type="ECO:0000313" key="3">
    <source>
        <dbReference type="Proteomes" id="UP000054217"/>
    </source>
</evidence>
<keyword evidence="3" id="KW-1185">Reference proteome</keyword>
<proteinExistence type="predicted"/>
<gene>
    <name evidence="2" type="ORF">M404DRAFT_521707</name>
</gene>
<name>A0A0C3PCC0_PISTI</name>
<accession>A0A0C3PCC0</accession>
<reference evidence="3" key="2">
    <citation type="submission" date="2015-01" db="EMBL/GenBank/DDBJ databases">
        <title>Evolutionary Origins and Diversification of the Mycorrhizal Mutualists.</title>
        <authorList>
            <consortium name="DOE Joint Genome Institute"/>
            <consortium name="Mycorrhizal Genomics Consortium"/>
            <person name="Kohler A."/>
            <person name="Kuo A."/>
            <person name="Nagy L.G."/>
            <person name="Floudas D."/>
            <person name="Copeland A."/>
            <person name="Barry K.W."/>
            <person name="Cichocki N."/>
            <person name="Veneault-Fourrey C."/>
            <person name="LaButti K."/>
            <person name="Lindquist E.A."/>
            <person name="Lipzen A."/>
            <person name="Lundell T."/>
            <person name="Morin E."/>
            <person name="Murat C."/>
            <person name="Riley R."/>
            <person name="Ohm R."/>
            <person name="Sun H."/>
            <person name="Tunlid A."/>
            <person name="Henrissat B."/>
            <person name="Grigoriev I.V."/>
            <person name="Hibbett D.S."/>
            <person name="Martin F."/>
        </authorList>
    </citation>
    <scope>NUCLEOTIDE SEQUENCE [LARGE SCALE GENOMIC DNA]</scope>
    <source>
        <strain evidence="3">Marx 270</strain>
    </source>
</reference>
<dbReference type="STRING" id="870435.A0A0C3PCC0"/>
<feature type="region of interest" description="Disordered" evidence="1">
    <location>
        <begin position="15"/>
        <end position="47"/>
    </location>
</feature>